<accession>A0AAP4ECG7</accession>
<organism evidence="1 2">
    <name type="scientific">Clostridium perfringens</name>
    <dbReference type="NCBI Taxonomy" id="1502"/>
    <lineage>
        <taxon>Bacteria</taxon>
        <taxon>Bacillati</taxon>
        <taxon>Bacillota</taxon>
        <taxon>Clostridia</taxon>
        <taxon>Eubacteriales</taxon>
        <taxon>Clostridiaceae</taxon>
        <taxon>Clostridium</taxon>
    </lineage>
</organism>
<reference evidence="1" key="1">
    <citation type="submission" date="2023-04" db="EMBL/GenBank/DDBJ databases">
        <title>Epidemiological investigation of Clostridium perfringens isolated from cattle.</title>
        <authorList>
            <person name="Tian R."/>
        </authorList>
    </citation>
    <scope>NUCLEOTIDE SEQUENCE</scope>
    <source>
        <strain evidence="1">ZWCP172</strain>
    </source>
</reference>
<dbReference type="RefSeq" id="WP_279856607.1">
    <property type="nucleotide sequence ID" value="NZ_JARVUX010000001.1"/>
</dbReference>
<dbReference type="Proteomes" id="UP001222958">
    <property type="component" value="Unassembled WGS sequence"/>
</dbReference>
<comment type="caution">
    <text evidence="1">The sequence shown here is derived from an EMBL/GenBank/DDBJ whole genome shotgun (WGS) entry which is preliminary data.</text>
</comment>
<dbReference type="AlphaFoldDB" id="A0AAP4ECG7"/>
<protein>
    <submittedName>
        <fullName evidence="1">Uncharacterized protein</fullName>
    </submittedName>
</protein>
<evidence type="ECO:0000313" key="2">
    <source>
        <dbReference type="Proteomes" id="UP001222958"/>
    </source>
</evidence>
<evidence type="ECO:0000313" key="1">
    <source>
        <dbReference type="EMBL" id="MDH2334697.1"/>
    </source>
</evidence>
<proteinExistence type="predicted"/>
<dbReference type="EMBL" id="JARVUX010000001">
    <property type="protein sequence ID" value="MDH2334697.1"/>
    <property type="molecule type" value="Genomic_DNA"/>
</dbReference>
<sequence>MSKILTLGIYKNKIDYEVIGYIESINKFCKFNIKNIFNRKVMVWDIGAVTEVEGFKNLGNNSIEVIGDCILYKYLDKEQLKKFLSDKNIDFIKFIKSKNLRFGVIKPSVIKSIYRQYNKNFIDIIVQGNNKKIEIKDFRWITYWDYIFNKNNEELLNNKQDHYREFLESRDTYFIIHKEETFKKDTLTRFRKDTSRTIIASIFWF</sequence>
<name>A0AAP4ECG7_CLOPF</name>
<gene>
    <name evidence="1" type="ORF">QDQ28_00685</name>
</gene>